<evidence type="ECO:0000256" key="7">
    <source>
        <dbReference type="ARBA" id="ARBA00022801"/>
    </source>
</evidence>
<evidence type="ECO:0000256" key="4">
    <source>
        <dbReference type="ARBA" id="ARBA00022438"/>
    </source>
</evidence>
<evidence type="ECO:0000256" key="1">
    <source>
        <dbReference type="ARBA" id="ARBA00001585"/>
    </source>
</evidence>
<keyword evidence="6 8" id="KW-0645">Protease</keyword>
<dbReference type="PANTHER" id="PTHR43722:SF1">
    <property type="entry name" value="PROLINE IMINOPEPTIDASE"/>
    <property type="match status" value="1"/>
</dbReference>
<proteinExistence type="inferred from homology"/>
<accession>A0ABU5T7U7</accession>
<dbReference type="Gene3D" id="3.40.50.1820">
    <property type="entry name" value="alpha/beta hydrolase"/>
    <property type="match status" value="1"/>
</dbReference>
<evidence type="ECO:0000313" key="11">
    <source>
        <dbReference type="EMBL" id="MEA5455762.1"/>
    </source>
</evidence>
<gene>
    <name evidence="11" type="primary">pip</name>
    <name evidence="11" type="ORF">SPF06_13590</name>
</gene>
<dbReference type="PRINTS" id="PR00793">
    <property type="entry name" value="PROAMNOPTASE"/>
</dbReference>
<comment type="catalytic activity">
    <reaction evidence="1 8 9">
        <text>Release of N-terminal proline from a peptide.</text>
        <dbReference type="EC" id="3.4.11.5"/>
    </reaction>
</comment>
<organism evidence="11 12">
    <name type="scientific">Sinomonas terricola</name>
    <dbReference type="NCBI Taxonomy" id="3110330"/>
    <lineage>
        <taxon>Bacteria</taxon>
        <taxon>Bacillati</taxon>
        <taxon>Actinomycetota</taxon>
        <taxon>Actinomycetes</taxon>
        <taxon>Micrococcales</taxon>
        <taxon>Micrococcaceae</taxon>
        <taxon>Sinomonas</taxon>
    </lineage>
</organism>
<evidence type="ECO:0000256" key="3">
    <source>
        <dbReference type="ARBA" id="ARBA00010088"/>
    </source>
</evidence>
<keyword evidence="7 8" id="KW-0378">Hydrolase</keyword>
<comment type="caution">
    <text evidence="11">The sequence shown here is derived from an EMBL/GenBank/DDBJ whole genome shotgun (WGS) entry which is preliminary data.</text>
</comment>
<dbReference type="PIRSF" id="PIRSF006431">
    <property type="entry name" value="Pept_S33"/>
    <property type="match status" value="1"/>
</dbReference>
<dbReference type="SUPFAM" id="SSF53474">
    <property type="entry name" value="alpha/beta-Hydrolases"/>
    <property type="match status" value="1"/>
</dbReference>
<feature type="domain" description="AB hydrolase-1" evidence="10">
    <location>
        <begin position="38"/>
        <end position="297"/>
    </location>
</feature>
<dbReference type="Proteomes" id="UP001304769">
    <property type="component" value="Unassembled WGS sequence"/>
</dbReference>
<comment type="similarity">
    <text evidence="3 8 9">Belongs to the peptidase S33 family.</text>
</comment>
<evidence type="ECO:0000259" key="10">
    <source>
        <dbReference type="Pfam" id="PF00561"/>
    </source>
</evidence>
<dbReference type="NCBIfam" id="TIGR01249">
    <property type="entry name" value="pro_imino_pep_1"/>
    <property type="match status" value="1"/>
</dbReference>
<dbReference type="RefSeq" id="WP_323279642.1">
    <property type="nucleotide sequence ID" value="NZ_JAYGGQ010000010.1"/>
</dbReference>
<dbReference type="PANTHER" id="PTHR43722">
    <property type="entry name" value="PROLINE IMINOPEPTIDASE"/>
    <property type="match status" value="1"/>
</dbReference>
<dbReference type="EC" id="3.4.11.5" evidence="8 9"/>
<dbReference type="InterPro" id="IPR000073">
    <property type="entry name" value="AB_hydrolase_1"/>
</dbReference>
<reference evidence="11 12" key="1">
    <citation type="submission" date="2023-12" db="EMBL/GenBank/DDBJ databases">
        <title>Sinomonas terricola sp. nov, isolated from litchi orchard soil in Guangdong, PR China.</title>
        <authorList>
            <person name="Jiaxin W."/>
            <person name="Yang Z."/>
            <person name="Honghui Z."/>
        </authorList>
    </citation>
    <scope>NUCLEOTIDE SEQUENCE [LARGE SCALE GENOMIC DNA]</scope>
    <source>
        <strain evidence="11 12">JGH33</strain>
    </source>
</reference>
<protein>
    <recommendedName>
        <fullName evidence="8 9">Proline iminopeptidase</fullName>
        <shortName evidence="8">PIP</shortName>
        <ecNumber evidence="8 9">3.4.11.5</ecNumber>
    </recommendedName>
    <alternativeName>
        <fullName evidence="8">Prolyl aminopeptidase</fullName>
    </alternativeName>
</protein>
<dbReference type="EMBL" id="JAYGGQ010000010">
    <property type="protein sequence ID" value="MEA5455762.1"/>
    <property type="molecule type" value="Genomic_DNA"/>
</dbReference>
<evidence type="ECO:0000313" key="12">
    <source>
        <dbReference type="Proteomes" id="UP001304769"/>
    </source>
</evidence>
<keyword evidence="4 8" id="KW-0031">Aminopeptidase</keyword>
<dbReference type="InterPro" id="IPR005944">
    <property type="entry name" value="Pro_iminopeptidase"/>
</dbReference>
<dbReference type="Pfam" id="PF00561">
    <property type="entry name" value="Abhydrolase_1"/>
    <property type="match status" value="1"/>
</dbReference>
<keyword evidence="5 8" id="KW-0963">Cytoplasm</keyword>
<evidence type="ECO:0000256" key="5">
    <source>
        <dbReference type="ARBA" id="ARBA00022490"/>
    </source>
</evidence>
<dbReference type="GO" id="GO:0004177">
    <property type="term" value="F:aminopeptidase activity"/>
    <property type="evidence" value="ECO:0007669"/>
    <property type="project" value="UniProtKB-KW"/>
</dbReference>
<comment type="subcellular location">
    <subcellularLocation>
        <location evidence="2 8">Cytoplasm</location>
    </subcellularLocation>
</comment>
<dbReference type="InterPro" id="IPR002410">
    <property type="entry name" value="Peptidase_S33"/>
</dbReference>
<evidence type="ECO:0000256" key="8">
    <source>
        <dbReference type="PIRNR" id="PIRNR006431"/>
    </source>
</evidence>
<keyword evidence="12" id="KW-1185">Reference proteome</keyword>
<name>A0ABU5T7U7_9MICC</name>
<sequence>MKYAPLVPFDSGLLELHDGAQLYWEASGKRDGLPALWLHGGPGSGLGTGGYRRHFDPDRYLIVGIDQRGCGRSRPLVSHAPETLASNTTERLIADIEQLREWLGIEHWVLAGASWGSTLALAYSLAHPDRVLGLALVAVTTTGRDEVDWITEGIGRVFPEAWQEFADASQREDGERVVDAYARRLASADPVDRAAAALAWDVWENIHISLDSPDQRGSRHDDDSERLGFAMLVTHYWSNDAFLRGPEAILARVSELKHIPAHLIHGRRDISGPAITAWQLHREWPSSTLCIVEDEGHGGPREMELLDAALDRLAARHPSSRQG</sequence>
<evidence type="ECO:0000256" key="9">
    <source>
        <dbReference type="RuleBase" id="RU003421"/>
    </source>
</evidence>
<evidence type="ECO:0000256" key="2">
    <source>
        <dbReference type="ARBA" id="ARBA00004496"/>
    </source>
</evidence>
<evidence type="ECO:0000256" key="6">
    <source>
        <dbReference type="ARBA" id="ARBA00022670"/>
    </source>
</evidence>
<dbReference type="InterPro" id="IPR029058">
    <property type="entry name" value="AB_hydrolase_fold"/>
</dbReference>